<organism evidence="2 3">
    <name type="scientific">Trypanosoma cruzi marinkellei</name>
    <dbReference type="NCBI Taxonomy" id="85056"/>
    <lineage>
        <taxon>Eukaryota</taxon>
        <taxon>Discoba</taxon>
        <taxon>Euglenozoa</taxon>
        <taxon>Kinetoplastea</taxon>
        <taxon>Metakinetoplastina</taxon>
        <taxon>Trypanosomatida</taxon>
        <taxon>Trypanosomatidae</taxon>
        <taxon>Trypanosoma</taxon>
        <taxon>Schizotrypanum</taxon>
    </lineage>
</organism>
<dbReference type="InterPro" id="IPR036278">
    <property type="entry name" value="Sialidase_sf"/>
</dbReference>
<keyword evidence="3" id="KW-1185">Reference proteome</keyword>
<sequence length="159" mass="17488">MLAAIYIRGIAANEQLSAMAQWRLLLSRGNVSGEDRNKRIYWNYIDALQSTSNIEGRESFTELTGGGGSGVNMKDGTLVFPVEGTKKESSTEEGGKTVSLILYWKDTKSWTLSKGTSADGCSDPSVVEWGKDKKLIMMTACNDGRRRVYESGDKGESWT</sequence>
<dbReference type="CDD" id="cd15482">
    <property type="entry name" value="Sialidase_non-viral"/>
    <property type="match status" value="1"/>
</dbReference>
<reference evidence="2 3" key="1">
    <citation type="journal article" date="2012" name="BMC Genomics">
        <title>Comparative genomic analysis of human infective Trypanosoma cruzi lineages with the bat-restricted subspecies T. cruzi marinkellei.</title>
        <authorList>
            <person name="Franzen O."/>
            <person name="Talavera-Lopez C."/>
            <person name="Ochaya S."/>
            <person name="Butler C.E."/>
            <person name="Messenger L.A."/>
            <person name="Lewis M.D."/>
            <person name="Llewellyn M.S."/>
            <person name="Marinkelle C.J."/>
            <person name="Tyler K.M."/>
            <person name="Miles M.A."/>
            <person name="Andersson B."/>
        </authorList>
    </citation>
    <scope>NUCLEOTIDE SEQUENCE [LARGE SCALE GENOMIC DNA]</scope>
    <source>
        <strain evidence="2 3">B7</strain>
    </source>
</reference>
<comment type="caution">
    <text evidence="2">The sequence shown here is derived from an EMBL/GenBank/DDBJ whole genome shotgun (WGS) entry which is preliminary data.</text>
</comment>
<evidence type="ECO:0000259" key="1">
    <source>
        <dbReference type="Pfam" id="PF13859"/>
    </source>
</evidence>
<dbReference type="EMBL" id="AHKC01021257">
    <property type="protein sequence ID" value="EKF26284.1"/>
    <property type="molecule type" value="Genomic_DNA"/>
</dbReference>
<gene>
    <name evidence="2" type="ORF">MOQ_010033</name>
</gene>
<dbReference type="Gene3D" id="2.120.10.10">
    <property type="match status" value="1"/>
</dbReference>
<dbReference type="SUPFAM" id="SSF50939">
    <property type="entry name" value="Sialidases"/>
    <property type="match status" value="1"/>
</dbReference>
<dbReference type="AlphaFoldDB" id="K2MKN6"/>
<feature type="domain" description="Sialidase" evidence="1">
    <location>
        <begin position="17"/>
        <end position="159"/>
    </location>
</feature>
<dbReference type="Pfam" id="PF13859">
    <property type="entry name" value="BNR_3"/>
    <property type="match status" value="1"/>
</dbReference>
<dbReference type="Proteomes" id="UP000007350">
    <property type="component" value="Unassembled WGS sequence"/>
</dbReference>
<dbReference type="InterPro" id="IPR011040">
    <property type="entry name" value="Sialidase"/>
</dbReference>
<evidence type="ECO:0000313" key="2">
    <source>
        <dbReference type="EMBL" id="EKF26284.1"/>
    </source>
</evidence>
<protein>
    <submittedName>
        <fullName evidence="2">Trans-sialidase, putative</fullName>
    </submittedName>
</protein>
<evidence type="ECO:0000313" key="3">
    <source>
        <dbReference type="Proteomes" id="UP000007350"/>
    </source>
</evidence>
<feature type="non-terminal residue" evidence="2">
    <location>
        <position position="159"/>
    </location>
</feature>
<proteinExistence type="predicted"/>
<accession>K2MKN6</accession>
<name>K2MKN6_TRYCR</name>